<gene>
    <name evidence="7" type="ORF">GCM10009721_13260</name>
</gene>
<proteinExistence type="inferred from homology"/>
<accession>A0ABQ2HTF9</accession>
<name>A0ABQ2HTF9_9MICO</name>
<dbReference type="EMBL" id="BMNZ01000002">
    <property type="protein sequence ID" value="GGM89357.1"/>
    <property type="molecule type" value="Genomic_DNA"/>
</dbReference>
<comment type="caution">
    <text evidence="7">The sequence shown here is derived from an EMBL/GenBank/DDBJ whole genome shotgun (WGS) entry which is preliminary data.</text>
</comment>
<keyword evidence="2" id="KW-0805">Transcription regulation</keyword>
<reference evidence="8" key="1">
    <citation type="journal article" date="2019" name="Int. J. Syst. Evol. Microbiol.">
        <title>The Global Catalogue of Microorganisms (GCM) 10K type strain sequencing project: providing services to taxonomists for standard genome sequencing and annotation.</title>
        <authorList>
            <consortium name="The Broad Institute Genomics Platform"/>
            <consortium name="The Broad Institute Genome Sequencing Center for Infectious Disease"/>
            <person name="Wu L."/>
            <person name="Ma J."/>
        </authorList>
    </citation>
    <scope>NUCLEOTIDE SEQUENCE [LARGE SCALE GENOMIC DNA]</scope>
    <source>
        <strain evidence="8">JCM 1365</strain>
    </source>
</reference>
<keyword evidence="3" id="KW-0731">Sigma factor</keyword>
<dbReference type="SUPFAM" id="SSF88659">
    <property type="entry name" value="Sigma3 and sigma4 domains of RNA polymerase sigma factors"/>
    <property type="match status" value="1"/>
</dbReference>
<evidence type="ECO:0000259" key="5">
    <source>
        <dbReference type="Pfam" id="PF08281"/>
    </source>
</evidence>
<dbReference type="Proteomes" id="UP000623461">
    <property type="component" value="Unassembled WGS sequence"/>
</dbReference>
<dbReference type="SUPFAM" id="SSF88946">
    <property type="entry name" value="Sigma2 domain of RNA polymerase sigma factors"/>
    <property type="match status" value="1"/>
</dbReference>
<dbReference type="PANTHER" id="PTHR47756:SF1">
    <property type="entry name" value="BLL0085 PROTEIN"/>
    <property type="match status" value="1"/>
</dbReference>
<evidence type="ECO:0000313" key="8">
    <source>
        <dbReference type="Proteomes" id="UP000623461"/>
    </source>
</evidence>
<dbReference type="Gene3D" id="1.10.10.10">
    <property type="entry name" value="Winged helix-like DNA-binding domain superfamily/Winged helix DNA-binding domain"/>
    <property type="match status" value="1"/>
</dbReference>
<protein>
    <submittedName>
        <fullName evidence="7">RNA polymerase sigma factor</fullName>
    </submittedName>
</protein>
<dbReference type="RefSeq" id="WP_030201234.1">
    <property type="nucleotide sequence ID" value="NZ_BMNZ01000002.1"/>
</dbReference>
<dbReference type="InterPro" id="IPR036388">
    <property type="entry name" value="WH-like_DNA-bd_sf"/>
</dbReference>
<comment type="similarity">
    <text evidence="1">Belongs to the sigma-70 factor family. ECF subfamily.</text>
</comment>
<organism evidence="7 8">
    <name type="scientific">Terrabacter tumescens</name>
    <dbReference type="NCBI Taxonomy" id="60443"/>
    <lineage>
        <taxon>Bacteria</taxon>
        <taxon>Bacillati</taxon>
        <taxon>Actinomycetota</taxon>
        <taxon>Actinomycetes</taxon>
        <taxon>Micrococcales</taxon>
        <taxon>Intrasporangiaceae</taxon>
        <taxon>Terrabacter</taxon>
    </lineage>
</organism>
<dbReference type="PANTHER" id="PTHR47756">
    <property type="entry name" value="BLL6612 PROTEIN-RELATED"/>
    <property type="match status" value="1"/>
</dbReference>
<dbReference type="Pfam" id="PF08281">
    <property type="entry name" value="Sigma70_r4_2"/>
    <property type="match status" value="1"/>
</dbReference>
<evidence type="ECO:0000256" key="1">
    <source>
        <dbReference type="ARBA" id="ARBA00010641"/>
    </source>
</evidence>
<evidence type="ECO:0000259" key="6">
    <source>
        <dbReference type="Pfam" id="PF20239"/>
    </source>
</evidence>
<dbReference type="Pfam" id="PF20239">
    <property type="entry name" value="DUF6596"/>
    <property type="match status" value="1"/>
</dbReference>
<evidence type="ECO:0000256" key="2">
    <source>
        <dbReference type="ARBA" id="ARBA00023015"/>
    </source>
</evidence>
<dbReference type="Gene3D" id="1.10.1740.10">
    <property type="match status" value="1"/>
</dbReference>
<dbReference type="InterPro" id="IPR013325">
    <property type="entry name" value="RNA_pol_sigma_r2"/>
</dbReference>
<keyword evidence="4" id="KW-0804">Transcription</keyword>
<sequence length="440" mass="47277">MPLGTGEFEEAWPRIVRALASFTGSLDDAEEYAAEAVARAAAHERSGGRPIESYAAWCTSVAKRAWLDDARRRSVERRLAPDIVGALTRPEAEHAAMDTDLPPHGPDGLDGLDDRLALLFVACDEAISPASRMVLALRVVCGLTIPEIAGHLGVQETAAAARLTRAKRALAEARGSFHVPEPVERERRLPVVIACVAGMFTVAHRTVLDPADALADTGRQALSIADALVAVHPDDTEVRGLRAVIRLGLARRPGRVDDTGTGLALDEVDRSRWDRDLIRAGLDDATLAARGDGRFAIEAAIAGLHSSATSFERTDWPRIVALYGALEDRWPSPSVRVARLVATAQSLLVADPVRGDPGARAPADITSIGEALDVVERQLALLERDAPAYASRDASLALADLEWRTGRRGQAAARYRDLAEVMAAEPLRRFCLRRAGVTPP</sequence>
<evidence type="ECO:0000256" key="3">
    <source>
        <dbReference type="ARBA" id="ARBA00023082"/>
    </source>
</evidence>
<evidence type="ECO:0000256" key="4">
    <source>
        <dbReference type="ARBA" id="ARBA00023163"/>
    </source>
</evidence>
<dbReference type="InterPro" id="IPR046531">
    <property type="entry name" value="DUF6596"/>
</dbReference>
<dbReference type="InterPro" id="IPR013324">
    <property type="entry name" value="RNA_pol_sigma_r3/r4-like"/>
</dbReference>
<evidence type="ECO:0000313" key="7">
    <source>
        <dbReference type="EMBL" id="GGM89357.1"/>
    </source>
</evidence>
<keyword evidence="8" id="KW-1185">Reference proteome</keyword>
<dbReference type="InterPro" id="IPR013249">
    <property type="entry name" value="RNA_pol_sigma70_r4_t2"/>
</dbReference>
<feature type="domain" description="DUF6596" evidence="6">
    <location>
        <begin position="188"/>
        <end position="285"/>
    </location>
</feature>
<feature type="domain" description="RNA polymerase sigma factor 70 region 4 type 2" evidence="5">
    <location>
        <begin position="127"/>
        <end position="170"/>
    </location>
</feature>